<reference evidence="7" key="1">
    <citation type="journal article" date="2019" name="Emerg. Microbes Infect.">
        <title>Comprehensive subspecies identification of 175 nontuberculous mycobacteria species based on 7547 genomic profiles.</title>
        <authorList>
            <person name="Matsumoto Y."/>
            <person name="Kinjo T."/>
            <person name="Motooka D."/>
            <person name="Nabeya D."/>
            <person name="Jung N."/>
            <person name="Uechi K."/>
            <person name="Horii T."/>
            <person name="Iida T."/>
            <person name="Fujita J."/>
            <person name="Nakamura S."/>
        </authorList>
    </citation>
    <scope>NUCLEOTIDE SEQUENCE [LARGE SCALE GENOMIC DNA]</scope>
    <source>
        <strain evidence="7">JCM 13671</strain>
    </source>
</reference>
<evidence type="ECO:0000256" key="1">
    <source>
        <dbReference type="ARBA" id="ARBA00002190"/>
    </source>
</evidence>
<dbReference type="EMBL" id="AP022612">
    <property type="protein sequence ID" value="BBZ36915.1"/>
    <property type="molecule type" value="Genomic_DNA"/>
</dbReference>
<keyword evidence="5" id="KW-0233">DNA recombination</keyword>
<proteinExistence type="inferred from homology"/>
<sequence length="75" mass="8397">MVSTRRMDKLVETLGITGLSKSQVSVMANELDAATEAFTTRNPLKPVARPTQRQPRRVTDPFGPRRRRSPTTCGR</sequence>
<comment type="function">
    <text evidence="1">Required for the transposition of the insertion element.</text>
</comment>
<protein>
    <recommendedName>
        <fullName evidence="9">Mutator family transposase</fullName>
    </recommendedName>
</protein>
<evidence type="ECO:0000313" key="8">
    <source>
        <dbReference type="Proteomes" id="UP000466931"/>
    </source>
</evidence>
<evidence type="ECO:0000256" key="2">
    <source>
        <dbReference type="ARBA" id="ARBA00010961"/>
    </source>
</evidence>
<name>A0A7I7Y5F4_9MYCO</name>
<dbReference type="GO" id="GO:0004803">
    <property type="term" value="F:transposase activity"/>
    <property type="evidence" value="ECO:0007669"/>
    <property type="project" value="InterPro"/>
</dbReference>
<dbReference type="GO" id="GO:0006313">
    <property type="term" value="P:DNA transposition"/>
    <property type="evidence" value="ECO:0007669"/>
    <property type="project" value="InterPro"/>
</dbReference>
<comment type="similarity">
    <text evidence="2">Belongs to the transposase mutator family.</text>
</comment>
<keyword evidence="4" id="KW-0238">DNA-binding</keyword>
<evidence type="ECO:0000256" key="3">
    <source>
        <dbReference type="ARBA" id="ARBA00022578"/>
    </source>
</evidence>
<keyword evidence="8" id="KW-1185">Reference proteome</keyword>
<dbReference type="Pfam" id="PF00872">
    <property type="entry name" value="Transposase_mut"/>
    <property type="match status" value="1"/>
</dbReference>
<gene>
    <name evidence="7" type="ORF">MCNF_55200</name>
</gene>
<keyword evidence="3" id="KW-0815">Transposition</keyword>
<evidence type="ECO:0000256" key="5">
    <source>
        <dbReference type="ARBA" id="ARBA00023172"/>
    </source>
</evidence>
<dbReference type="InterPro" id="IPR001207">
    <property type="entry name" value="Transposase_mutator"/>
</dbReference>
<evidence type="ECO:0000313" key="7">
    <source>
        <dbReference type="EMBL" id="BBZ36915.1"/>
    </source>
</evidence>
<evidence type="ECO:0000256" key="4">
    <source>
        <dbReference type="ARBA" id="ARBA00023125"/>
    </source>
</evidence>
<dbReference type="GO" id="GO:0003677">
    <property type="term" value="F:DNA binding"/>
    <property type="evidence" value="ECO:0007669"/>
    <property type="project" value="UniProtKB-KW"/>
</dbReference>
<evidence type="ECO:0000256" key="6">
    <source>
        <dbReference type="SAM" id="MobiDB-lite"/>
    </source>
</evidence>
<organism evidence="7 8">
    <name type="scientific">Mycolicibacterium confluentis</name>
    <dbReference type="NCBI Taxonomy" id="28047"/>
    <lineage>
        <taxon>Bacteria</taxon>
        <taxon>Bacillati</taxon>
        <taxon>Actinomycetota</taxon>
        <taxon>Actinomycetes</taxon>
        <taxon>Mycobacteriales</taxon>
        <taxon>Mycobacteriaceae</taxon>
        <taxon>Mycolicibacterium</taxon>
    </lineage>
</organism>
<dbReference type="AlphaFoldDB" id="A0A7I7Y5F4"/>
<reference evidence="7" key="2">
    <citation type="submission" date="2020-02" db="EMBL/GenBank/DDBJ databases">
        <authorList>
            <person name="Matsumoto Y."/>
            <person name="Motooka D."/>
            <person name="Nakamura S."/>
        </authorList>
    </citation>
    <scope>NUCLEOTIDE SEQUENCE</scope>
    <source>
        <strain evidence="7">JCM 13671</strain>
    </source>
</reference>
<accession>A0A7I7Y5F4</accession>
<dbReference type="Proteomes" id="UP000466931">
    <property type="component" value="Chromosome"/>
</dbReference>
<evidence type="ECO:0008006" key="9">
    <source>
        <dbReference type="Google" id="ProtNLM"/>
    </source>
</evidence>
<feature type="region of interest" description="Disordered" evidence="6">
    <location>
        <begin position="37"/>
        <end position="75"/>
    </location>
</feature>